<comment type="caution">
    <text evidence="2">The sequence shown here is derived from an EMBL/GenBank/DDBJ whole genome shotgun (WGS) entry which is preliminary data.</text>
</comment>
<keyword evidence="2" id="KW-0489">Methyltransferase</keyword>
<organism evidence="2 3">
    <name type="scientific">Desulfomonile tiedjei</name>
    <dbReference type="NCBI Taxonomy" id="2358"/>
    <lineage>
        <taxon>Bacteria</taxon>
        <taxon>Pseudomonadati</taxon>
        <taxon>Thermodesulfobacteriota</taxon>
        <taxon>Desulfomonilia</taxon>
        <taxon>Desulfomonilales</taxon>
        <taxon>Desulfomonilaceae</taxon>
        <taxon>Desulfomonile</taxon>
    </lineage>
</organism>
<dbReference type="GO" id="GO:0032259">
    <property type="term" value="P:methylation"/>
    <property type="evidence" value="ECO:0007669"/>
    <property type="project" value="UniProtKB-KW"/>
</dbReference>
<gene>
    <name evidence="2" type="ORF">HY912_03060</name>
</gene>
<accession>A0A9D6V3E6</accession>
<dbReference type="AlphaFoldDB" id="A0A9D6V3E6"/>
<reference evidence="2" key="1">
    <citation type="submission" date="2020-07" db="EMBL/GenBank/DDBJ databases">
        <title>Huge and variable diversity of episymbiotic CPR bacteria and DPANN archaea in groundwater ecosystems.</title>
        <authorList>
            <person name="He C.Y."/>
            <person name="Keren R."/>
            <person name="Whittaker M."/>
            <person name="Farag I.F."/>
            <person name="Doudna J."/>
            <person name="Cate J.H.D."/>
            <person name="Banfield J.F."/>
        </authorList>
    </citation>
    <scope>NUCLEOTIDE SEQUENCE</scope>
    <source>
        <strain evidence="2">NC_groundwater_1664_Pr3_B-0.1um_52_9</strain>
    </source>
</reference>
<dbReference type="Pfam" id="PF13489">
    <property type="entry name" value="Methyltransf_23"/>
    <property type="match status" value="1"/>
</dbReference>
<evidence type="ECO:0000313" key="2">
    <source>
        <dbReference type="EMBL" id="MBI5248452.1"/>
    </source>
</evidence>
<sequence>MGGLIETEYTTCDLCGSEDQTLLYSKIDPVTDQEFHVVECRCGMAFVNPMPSEACIPKLYPPDYMEGKELMDSRYSRMLDLLPDEAGGRLLDIGCARGDFILRAQRRGWSAEGVDLIPWNRSEHPSILIGDLIEMDLPENYYDAITAWAVLEHVRRPSLYFRKVSTLLKDKGLFIFIVPNFDALGMRRSCSEDIPRHLWLFTTRSVKSYLEKNGMDVVRIMHNSSIYTAYPFGLLRDLLYGLSPRPRHCSAIENRSVSLLRNAQLRGNLLRWLSEVRSRVKPSDMLLDALDLAMGVALSKWSSLIRNYGIITVIASKNGEKKLRENQKTS</sequence>
<dbReference type="Proteomes" id="UP000807825">
    <property type="component" value="Unassembled WGS sequence"/>
</dbReference>
<proteinExistence type="predicted"/>
<dbReference type="GO" id="GO:0008168">
    <property type="term" value="F:methyltransferase activity"/>
    <property type="evidence" value="ECO:0007669"/>
    <property type="project" value="UniProtKB-KW"/>
</dbReference>
<evidence type="ECO:0000256" key="1">
    <source>
        <dbReference type="ARBA" id="ARBA00022679"/>
    </source>
</evidence>
<evidence type="ECO:0000313" key="3">
    <source>
        <dbReference type="Proteomes" id="UP000807825"/>
    </source>
</evidence>
<dbReference type="SUPFAM" id="SSF53335">
    <property type="entry name" value="S-adenosyl-L-methionine-dependent methyltransferases"/>
    <property type="match status" value="1"/>
</dbReference>
<dbReference type="PANTHER" id="PTHR43861:SF3">
    <property type="entry name" value="PUTATIVE (AFU_ORTHOLOGUE AFUA_2G14390)-RELATED"/>
    <property type="match status" value="1"/>
</dbReference>
<dbReference type="Gene3D" id="3.40.50.150">
    <property type="entry name" value="Vaccinia Virus protein VP39"/>
    <property type="match status" value="1"/>
</dbReference>
<dbReference type="EMBL" id="JACRDE010000092">
    <property type="protein sequence ID" value="MBI5248452.1"/>
    <property type="molecule type" value="Genomic_DNA"/>
</dbReference>
<keyword evidence="1" id="KW-0808">Transferase</keyword>
<dbReference type="PANTHER" id="PTHR43861">
    <property type="entry name" value="TRANS-ACONITATE 2-METHYLTRANSFERASE-RELATED"/>
    <property type="match status" value="1"/>
</dbReference>
<protein>
    <submittedName>
        <fullName evidence="2">Class I SAM-dependent methyltransferase</fullName>
    </submittedName>
</protein>
<dbReference type="InterPro" id="IPR029063">
    <property type="entry name" value="SAM-dependent_MTases_sf"/>
</dbReference>
<name>A0A9D6V3E6_9BACT</name>
<dbReference type="CDD" id="cd02440">
    <property type="entry name" value="AdoMet_MTases"/>
    <property type="match status" value="1"/>
</dbReference>